<name>A0AAX4HG51_9ASCO</name>
<feature type="signal peptide" evidence="1">
    <location>
        <begin position="1"/>
        <end position="18"/>
    </location>
</feature>
<evidence type="ECO:0000313" key="3">
    <source>
        <dbReference type="Proteomes" id="UP001338582"/>
    </source>
</evidence>
<evidence type="ECO:0000256" key="1">
    <source>
        <dbReference type="SAM" id="SignalP"/>
    </source>
</evidence>
<dbReference type="RefSeq" id="XP_062879986.1">
    <property type="nucleotide sequence ID" value="XM_063023916.1"/>
</dbReference>
<gene>
    <name evidence="2" type="ORF">PUMCH_005004</name>
</gene>
<accession>A0AAX4HG51</accession>
<feature type="chain" id="PRO_5043724506" evidence="1">
    <location>
        <begin position="19"/>
        <end position="267"/>
    </location>
</feature>
<keyword evidence="1" id="KW-0732">Signal</keyword>
<organism evidence="2 3">
    <name type="scientific">Australozyma saopauloensis</name>
    <dbReference type="NCBI Taxonomy" id="291208"/>
    <lineage>
        <taxon>Eukaryota</taxon>
        <taxon>Fungi</taxon>
        <taxon>Dikarya</taxon>
        <taxon>Ascomycota</taxon>
        <taxon>Saccharomycotina</taxon>
        <taxon>Pichiomycetes</taxon>
        <taxon>Metschnikowiaceae</taxon>
        <taxon>Australozyma</taxon>
    </lineage>
</organism>
<protein>
    <submittedName>
        <fullName evidence="2">Uncharacterized protein</fullName>
    </submittedName>
</protein>
<dbReference type="GeneID" id="88176064"/>
<dbReference type="KEGG" id="asau:88176064"/>
<dbReference type="Proteomes" id="UP001338582">
    <property type="component" value="Chromosome 7"/>
</dbReference>
<dbReference type="AlphaFoldDB" id="A0AAX4HG51"/>
<dbReference type="EMBL" id="CP138900">
    <property type="protein sequence ID" value="WPK27608.1"/>
    <property type="molecule type" value="Genomic_DNA"/>
</dbReference>
<reference evidence="2 3" key="1">
    <citation type="submission" date="2023-10" db="EMBL/GenBank/DDBJ databases">
        <title>Draft Genome Sequence of Candida saopaulonensis from a very Premature Infant with Sepsis.</title>
        <authorList>
            <person name="Ning Y."/>
            <person name="Dai R."/>
            <person name="Xiao M."/>
            <person name="Xu Y."/>
            <person name="Yan Q."/>
            <person name="Zhang L."/>
        </authorList>
    </citation>
    <scope>NUCLEOTIDE SEQUENCE [LARGE SCALE GENOMIC DNA]</scope>
    <source>
        <strain evidence="2 3">19XY460</strain>
    </source>
</reference>
<evidence type="ECO:0000313" key="2">
    <source>
        <dbReference type="EMBL" id="WPK27608.1"/>
    </source>
</evidence>
<sequence>MKFTLAATALATAAVVAAEPAIISVHANNARVGYLYGMHEGAGFDYLFVGPTAQNLDYNTNSKVITAPFGQYTGQLGVGSFAPYLALGPAVTPLTLSLDDKRKILNYNFFSCQNTGDPYSFSKLTPVIIANAAGNNTLPFPGCTNVELFVRKPASSSSSSASASASSTVWTNTTITSYTTYCPLPTVVTITSCANNACVPTAITVTTATTIVCQYCVAPTTVAPQTTTAPKTTAPATTAPATISVVAGAAKNAIGAIGVAGVAAMLL</sequence>
<proteinExistence type="predicted"/>
<keyword evidence="3" id="KW-1185">Reference proteome</keyword>